<sequence length="69" mass="8025">MAVWVCHSALGNHLHSSRRRNTTRRTWWVVQSLLICTICGWWRLMVMGVQHSDGIDLLIGEYNTQILCT</sequence>
<dbReference type="EMBL" id="CM007891">
    <property type="protein sequence ID" value="OTG34127.1"/>
    <property type="molecule type" value="Genomic_DNA"/>
</dbReference>
<dbReference type="InParanoid" id="A0A251VET3"/>
<evidence type="ECO:0000313" key="3">
    <source>
        <dbReference type="EMBL" id="OTG34127.1"/>
    </source>
</evidence>
<keyword evidence="1" id="KW-0812">Transmembrane</keyword>
<dbReference type="Gramene" id="mRNA:HanXRQr2_Chr02g0058221">
    <property type="protein sequence ID" value="mRNA:HanXRQr2_Chr02g0058221"/>
    <property type="gene ID" value="HanXRQr2_Chr02g0058221"/>
</dbReference>
<dbReference type="EMBL" id="MNCJ02000317">
    <property type="protein sequence ID" value="KAF5817883.1"/>
    <property type="molecule type" value="Genomic_DNA"/>
</dbReference>
<keyword evidence="1" id="KW-1133">Transmembrane helix</keyword>
<keyword evidence="1" id="KW-0472">Membrane</keyword>
<reference evidence="3" key="2">
    <citation type="submission" date="2017-02" db="EMBL/GenBank/DDBJ databases">
        <title>Sunflower complete genome.</title>
        <authorList>
            <person name="Langlade N."/>
            <person name="Munos S."/>
        </authorList>
    </citation>
    <scope>NUCLEOTIDE SEQUENCE [LARGE SCALE GENOMIC DNA]</scope>
    <source>
        <tissue evidence="3">Leaves</tissue>
    </source>
</reference>
<protein>
    <submittedName>
        <fullName evidence="3">Uncharacterized protein</fullName>
    </submittedName>
</protein>
<evidence type="ECO:0000313" key="2">
    <source>
        <dbReference type="EMBL" id="KAF5817883.1"/>
    </source>
</evidence>
<organism evidence="3 4">
    <name type="scientific">Helianthus annuus</name>
    <name type="common">Common sunflower</name>
    <dbReference type="NCBI Taxonomy" id="4232"/>
    <lineage>
        <taxon>Eukaryota</taxon>
        <taxon>Viridiplantae</taxon>
        <taxon>Streptophyta</taxon>
        <taxon>Embryophyta</taxon>
        <taxon>Tracheophyta</taxon>
        <taxon>Spermatophyta</taxon>
        <taxon>Magnoliopsida</taxon>
        <taxon>eudicotyledons</taxon>
        <taxon>Gunneridae</taxon>
        <taxon>Pentapetalae</taxon>
        <taxon>asterids</taxon>
        <taxon>campanulids</taxon>
        <taxon>Asterales</taxon>
        <taxon>Asteraceae</taxon>
        <taxon>Asteroideae</taxon>
        <taxon>Heliantheae alliance</taxon>
        <taxon>Heliantheae</taxon>
        <taxon>Helianthus</taxon>
    </lineage>
</organism>
<reference evidence="2 4" key="1">
    <citation type="journal article" date="2017" name="Nature">
        <title>The sunflower genome provides insights into oil metabolism, flowering and Asterid evolution.</title>
        <authorList>
            <person name="Badouin H."/>
            <person name="Gouzy J."/>
            <person name="Grassa C.J."/>
            <person name="Murat F."/>
            <person name="Staton S.E."/>
            <person name="Cottret L."/>
            <person name="Lelandais-Briere C."/>
            <person name="Owens G.L."/>
            <person name="Carrere S."/>
            <person name="Mayjonade B."/>
            <person name="Legrand L."/>
            <person name="Gill N."/>
            <person name="Kane N.C."/>
            <person name="Bowers J.E."/>
            <person name="Hubner S."/>
            <person name="Bellec A."/>
            <person name="Berard A."/>
            <person name="Berges H."/>
            <person name="Blanchet N."/>
            <person name="Boniface M.C."/>
            <person name="Brunel D."/>
            <person name="Catrice O."/>
            <person name="Chaidir N."/>
            <person name="Claudel C."/>
            <person name="Donnadieu C."/>
            <person name="Faraut T."/>
            <person name="Fievet G."/>
            <person name="Helmstetter N."/>
            <person name="King M."/>
            <person name="Knapp S.J."/>
            <person name="Lai Z."/>
            <person name="Le Paslier M.C."/>
            <person name="Lippi Y."/>
            <person name="Lorenzon L."/>
            <person name="Mandel J.R."/>
            <person name="Marage G."/>
            <person name="Marchand G."/>
            <person name="Marquand E."/>
            <person name="Bret-Mestries E."/>
            <person name="Morien E."/>
            <person name="Nambeesan S."/>
            <person name="Nguyen T."/>
            <person name="Pegot-Espagnet P."/>
            <person name="Pouilly N."/>
            <person name="Raftis F."/>
            <person name="Sallet E."/>
            <person name="Schiex T."/>
            <person name="Thomas J."/>
            <person name="Vandecasteele C."/>
            <person name="Vares D."/>
            <person name="Vear F."/>
            <person name="Vautrin S."/>
            <person name="Crespi M."/>
            <person name="Mangin B."/>
            <person name="Burke J.M."/>
            <person name="Salse J."/>
            <person name="Munos S."/>
            <person name="Vincourt P."/>
            <person name="Rieseberg L.H."/>
            <person name="Langlade N.B."/>
        </authorList>
    </citation>
    <scope>NUCLEOTIDE SEQUENCE [LARGE SCALE GENOMIC DNA]</scope>
    <source>
        <strain evidence="4">cv. SF193</strain>
        <tissue evidence="2">Leaves</tissue>
    </source>
</reference>
<accession>A0A251VET3</accession>
<feature type="transmembrane region" description="Helical" evidence="1">
    <location>
        <begin position="26"/>
        <end position="44"/>
    </location>
</feature>
<evidence type="ECO:0000256" key="1">
    <source>
        <dbReference type="SAM" id="Phobius"/>
    </source>
</evidence>
<dbReference type="AlphaFoldDB" id="A0A251VET3"/>
<name>A0A251VET3_HELAN</name>
<reference evidence="2" key="3">
    <citation type="submission" date="2020-06" db="EMBL/GenBank/DDBJ databases">
        <title>Helianthus annuus Genome sequencing and assembly Release 2.</title>
        <authorList>
            <person name="Gouzy J."/>
            <person name="Langlade N."/>
            <person name="Munos S."/>
        </authorList>
    </citation>
    <scope>NUCLEOTIDE SEQUENCE</scope>
    <source>
        <tissue evidence="2">Leaves</tissue>
    </source>
</reference>
<evidence type="ECO:0000313" key="4">
    <source>
        <dbReference type="Proteomes" id="UP000215914"/>
    </source>
</evidence>
<keyword evidence="4" id="KW-1185">Reference proteome</keyword>
<gene>
    <name evidence="3" type="ORF">HannXRQ_Chr02g0042321</name>
    <name evidence="2" type="ORF">HanXRQr2_Chr02g0058221</name>
</gene>
<proteinExistence type="predicted"/>
<dbReference type="Proteomes" id="UP000215914">
    <property type="component" value="Chromosome 2"/>
</dbReference>